<evidence type="ECO:0000313" key="2">
    <source>
        <dbReference type="EMBL" id="KMQ85868.1"/>
    </source>
</evidence>
<feature type="region of interest" description="Disordered" evidence="1">
    <location>
        <begin position="136"/>
        <end position="155"/>
    </location>
</feature>
<gene>
    <name evidence="2" type="ORF">RF55_15338</name>
</gene>
<feature type="compositionally biased region" description="Polar residues" evidence="1">
    <location>
        <begin position="78"/>
        <end position="120"/>
    </location>
</feature>
<dbReference type="EMBL" id="LBMM01013004">
    <property type="protein sequence ID" value="KMQ85868.1"/>
    <property type="molecule type" value="Genomic_DNA"/>
</dbReference>
<evidence type="ECO:0000256" key="1">
    <source>
        <dbReference type="SAM" id="MobiDB-lite"/>
    </source>
</evidence>
<name>A0A0J7K5U6_LASNI</name>
<feature type="region of interest" description="Disordered" evidence="1">
    <location>
        <begin position="64"/>
        <end position="123"/>
    </location>
</feature>
<sequence length="172" mass="19297">MGTRMGKMLERIEVEGGVVAGVPFAAQQLVAAVGLGGPPTSSQYPKICDKQKYLKHGHASVKLTENKQKPQRSKKNTRTTQTVREITAKQSRNPSRNASIQGPTPTYDNLTDNALPQSNDPPYHYQLRAASLINRRAKEPQRQQPSDAASEYTNRRNTRFKRHYIAILQDEL</sequence>
<dbReference type="PaxDb" id="67767-A0A0J7K5U6"/>
<evidence type="ECO:0000313" key="3">
    <source>
        <dbReference type="Proteomes" id="UP000036403"/>
    </source>
</evidence>
<comment type="caution">
    <text evidence="2">The sequence shown here is derived from an EMBL/GenBank/DDBJ whole genome shotgun (WGS) entry which is preliminary data.</text>
</comment>
<organism evidence="2 3">
    <name type="scientific">Lasius niger</name>
    <name type="common">Black garden ant</name>
    <dbReference type="NCBI Taxonomy" id="67767"/>
    <lineage>
        <taxon>Eukaryota</taxon>
        <taxon>Metazoa</taxon>
        <taxon>Ecdysozoa</taxon>
        <taxon>Arthropoda</taxon>
        <taxon>Hexapoda</taxon>
        <taxon>Insecta</taxon>
        <taxon>Pterygota</taxon>
        <taxon>Neoptera</taxon>
        <taxon>Endopterygota</taxon>
        <taxon>Hymenoptera</taxon>
        <taxon>Apocrita</taxon>
        <taxon>Aculeata</taxon>
        <taxon>Formicoidea</taxon>
        <taxon>Formicidae</taxon>
        <taxon>Formicinae</taxon>
        <taxon>Lasius</taxon>
        <taxon>Lasius</taxon>
    </lineage>
</organism>
<reference evidence="2 3" key="1">
    <citation type="submission" date="2015-04" db="EMBL/GenBank/DDBJ databases">
        <title>Lasius niger genome sequencing.</title>
        <authorList>
            <person name="Konorov E.A."/>
            <person name="Nikitin M.A."/>
            <person name="Kirill M.V."/>
            <person name="Chang P."/>
        </authorList>
    </citation>
    <scope>NUCLEOTIDE SEQUENCE [LARGE SCALE GENOMIC DNA]</scope>
    <source>
        <tissue evidence="2">Whole</tissue>
    </source>
</reference>
<dbReference type="AlphaFoldDB" id="A0A0J7K5U6"/>
<accession>A0A0J7K5U6</accession>
<dbReference type="Proteomes" id="UP000036403">
    <property type="component" value="Unassembled WGS sequence"/>
</dbReference>
<proteinExistence type="predicted"/>
<keyword evidence="3" id="KW-1185">Reference proteome</keyword>
<protein>
    <submittedName>
        <fullName evidence="2">Uncharacterized protein</fullName>
    </submittedName>
</protein>